<dbReference type="Proteomes" id="UP001152320">
    <property type="component" value="Chromosome 11"/>
</dbReference>
<gene>
    <name evidence="1" type="ORF">HOLleu_24521</name>
</gene>
<evidence type="ECO:0000313" key="1">
    <source>
        <dbReference type="EMBL" id="KAJ8034095.1"/>
    </source>
</evidence>
<keyword evidence="2" id="KW-1185">Reference proteome</keyword>
<dbReference type="OrthoDB" id="10055412at2759"/>
<accession>A0A9Q1H6D3</accession>
<reference evidence="1" key="1">
    <citation type="submission" date="2021-10" db="EMBL/GenBank/DDBJ databases">
        <title>Tropical sea cucumber genome reveals ecological adaptation and Cuvierian tubules defense mechanism.</title>
        <authorList>
            <person name="Chen T."/>
        </authorList>
    </citation>
    <scope>NUCLEOTIDE SEQUENCE</scope>
    <source>
        <strain evidence="1">Nanhai2018</strain>
        <tissue evidence="1">Muscle</tissue>
    </source>
</reference>
<dbReference type="AlphaFoldDB" id="A0A9Q1H6D3"/>
<proteinExistence type="predicted"/>
<evidence type="ECO:0008006" key="3">
    <source>
        <dbReference type="Google" id="ProtNLM"/>
    </source>
</evidence>
<name>A0A9Q1H6D3_HOLLE</name>
<protein>
    <recommendedName>
        <fullName evidence="3">GIY-YIG domain-containing protein</fullName>
    </recommendedName>
</protein>
<organism evidence="1 2">
    <name type="scientific">Holothuria leucospilota</name>
    <name type="common">Black long sea cucumber</name>
    <name type="synonym">Mertensiothuria leucospilota</name>
    <dbReference type="NCBI Taxonomy" id="206669"/>
    <lineage>
        <taxon>Eukaryota</taxon>
        <taxon>Metazoa</taxon>
        <taxon>Echinodermata</taxon>
        <taxon>Eleutherozoa</taxon>
        <taxon>Echinozoa</taxon>
        <taxon>Holothuroidea</taxon>
        <taxon>Aspidochirotacea</taxon>
        <taxon>Aspidochirotida</taxon>
        <taxon>Holothuriidae</taxon>
        <taxon>Holothuria</taxon>
    </lineage>
</organism>
<evidence type="ECO:0000313" key="2">
    <source>
        <dbReference type="Proteomes" id="UP001152320"/>
    </source>
</evidence>
<dbReference type="EMBL" id="JAIZAY010000011">
    <property type="protein sequence ID" value="KAJ8034095.1"/>
    <property type="molecule type" value="Genomic_DNA"/>
</dbReference>
<sequence length="212" mass="24455">MTPSCSPSASTSLNIGKEFLKLVDRHFPPSNKLHKIFNRNTIKLSYSCMDNAKQNIDSHNKSLLSKPPDENITNCNCTNKAICPVPGKCLTDGVIYQATVTTSKAVETYVGLTETPFKNRWRNHNTSFNDTKYKNANELSKFIWSRKDKSIPFTITWKFLKRAKPYSNLTKRCDLCLWEKLFIMCIPNYGTLNKRSEFISTCRHSRWFLLNP</sequence>
<comment type="caution">
    <text evidence="1">The sequence shown here is derived from an EMBL/GenBank/DDBJ whole genome shotgun (WGS) entry which is preliminary data.</text>
</comment>